<organism evidence="4 5">
    <name type="scientific">Oryctes borbonicus</name>
    <dbReference type="NCBI Taxonomy" id="1629725"/>
    <lineage>
        <taxon>Eukaryota</taxon>
        <taxon>Metazoa</taxon>
        <taxon>Ecdysozoa</taxon>
        <taxon>Arthropoda</taxon>
        <taxon>Hexapoda</taxon>
        <taxon>Insecta</taxon>
        <taxon>Pterygota</taxon>
        <taxon>Neoptera</taxon>
        <taxon>Endopterygota</taxon>
        <taxon>Coleoptera</taxon>
        <taxon>Polyphaga</taxon>
        <taxon>Scarabaeiformia</taxon>
        <taxon>Scarabaeidae</taxon>
        <taxon>Dynastinae</taxon>
        <taxon>Oryctes</taxon>
    </lineage>
</organism>
<proteinExistence type="predicted"/>
<dbReference type="AlphaFoldDB" id="A0A0T6BGK3"/>
<gene>
    <name evidence="4" type="ORF">AMK59_1809</name>
</gene>
<dbReference type="InterPro" id="IPR001611">
    <property type="entry name" value="Leu-rich_rpt"/>
</dbReference>
<keyword evidence="1" id="KW-0433">Leucine-rich repeat</keyword>
<evidence type="ECO:0000313" key="4">
    <source>
        <dbReference type="EMBL" id="KRT86301.1"/>
    </source>
</evidence>
<feature type="transmembrane region" description="Helical" evidence="3">
    <location>
        <begin position="603"/>
        <end position="627"/>
    </location>
</feature>
<dbReference type="Pfam" id="PF13855">
    <property type="entry name" value="LRR_8"/>
    <property type="match status" value="2"/>
</dbReference>
<sequence length="648" mass="72770">MFHSTVTTKSITIRIIMNALITAALVLVFLPPTYQRCHDEQYAQENCQNRYNSRYGRYERICTNYYEMHCYEVKNELESAHMDSVHKIIVRSGDMKSINSALFKGFNNVRSVTITESDIETIQPNSFTNLPYLESVNLTGNALEVLSQASFDSRSLKTLDLSNNNISTIEYNPFTSVSKLILHHNQITNISYLVAVCTSLEALDLSYNNINVIELPENCQNLLSLNATHTELSKFTVTSNKSLVLNSLDLSYNSLNDISSTNLYNLATLSSLNLNNNPLFYAENPSVDLFQNTLRLEVLNLSATGIQEIYVGTFSKLSSLKLLDLSQNNLTTLPKGIFHDLKSLEQLHLNDNRLTYFYYEGLTKLAKINLNANLFTCNALVDIANTLTQKNVDIVSGNTRDAKNIFGINCLDTAEDSKAIANQFDPSADHQSNEFYKFFSKIEQIMQQSLVVQENRSLVLADQQTKSDVSWRNFTQEYKGLLQTLQQSISDTVHKITEVHTTPNSTNAVKINELELGKYSLEQWKLLQRNFTETLKSDRNDFLGAMRSSFNMLISKLSDITQDIKGANTVRNVSYGTDASFAMTSSFTNSNEKIAAANGSNKALIVGTYGIFLVLLIGLVLSLLSIFKSCRNTKVNHEECNPLSGMPV</sequence>
<evidence type="ECO:0000256" key="1">
    <source>
        <dbReference type="ARBA" id="ARBA00022614"/>
    </source>
</evidence>
<dbReference type="SMART" id="SM00369">
    <property type="entry name" value="LRR_TYP"/>
    <property type="match status" value="6"/>
</dbReference>
<dbReference type="Gene3D" id="3.80.10.10">
    <property type="entry name" value="Ribonuclease Inhibitor"/>
    <property type="match status" value="2"/>
</dbReference>
<reference evidence="4 5" key="1">
    <citation type="submission" date="2015-09" db="EMBL/GenBank/DDBJ databases">
        <title>Draft genome of the scarab beetle Oryctes borbonicus.</title>
        <authorList>
            <person name="Meyer J.M."/>
            <person name="Markov G.V."/>
            <person name="Baskaran P."/>
            <person name="Herrmann M."/>
            <person name="Sommer R.J."/>
            <person name="Roedelsperger C."/>
        </authorList>
    </citation>
    <scope>NUCLEOTIDE SEQUENCE [LARGE SCALE GENOMIC DNA]</scope>
    <source>
        <strain evidence="4">OB123</strain>
        <tissue evidence="4">Whole animal</tissue>
    </source>
</reference>
<name>A0A0T6BGK3_9SCAR</name>
<dbReference type="Proteomes" id="UP000051574">
    <property type="component" value="Unassembled WGS sequence"/>
</dbReference>
<keyword evidence="3" id="KW-0812">Transmembrane</keyword>
<dbReference type="InterPro" id="IPR003591">
    <property type="entry name" value="Leu-rich_rpt_typical-subtyp"/>
</dbReference>
<dbReference type="PROSITE" id="PS51450">
    <property type="entry name" value="LRR"/>
    <property type="match status" value="3"/>
</dbReference>
<dbReference type="PANTHER" id="PTHR24366">
    <property type="entry name" value="IG(IMMUNOGLOBULIN) AND LRR(LEUCINE RICH REPEAT) DOMAINS"/>
    <property type="match status" value="1"/>
</dbReference>
<keyword evidence="2" id="KW-0677">Repeat</keyword>
<dbReference type="OrthoDB" id="6765403at2759"/>
<evidence type="ECO:0000256" key="3">
    <source>
        <dbReference type="SAM" id="Phobius"/>
    </source>
</evidence>
<dbReference type="SUPFAM" id="SSF52058">
    <property type="entry name" value="L domain-like"/>
    <property type="match status" value="1"/>
</dbReference>
<evidence type="ECO:0000256" key="2">
    <source>
        <dbReference type="ARBA" id="ARBA00022737"/>
    </source>
</evidence>
<evidence type="ECO:0000313" key="5">
    <source>
        <dbReference type="Proteomes" id="UP000051574"/>
    </source>
</evidence>
<comment type="caution">
    <text evidence="4">The sequence shown here is derived from an EMBL/GenBank/DDBJ whole genome shotgun (WGS) entry which is preliminary data.</text>
</comment>
<keyword evidence="3" id="KW-1133">Transmembrane helix</keyword>
<dbReference type="Pfam" id="PF00560">
    <property type="entry name" value="LRR_1"/>
    <property type="match status" value="1"/>
</dbReference>
<dbReference type="InterPro" id="IPR032675">
    <property type="entry name" value="LRR_dom_sf"/>
</dbReference>
<dbReference type="EMBL" id="LJIG01000639">
    <property type="protein sequence ID" value="KRT86301.1"/>
    <property type="molecule type" value="Genomic_DNA"/>
</dbReference>
<accession>A0A0T6BGK3</accession>
<dbReference type="PRINTS" id="PR00019">
    <property type="entry name" value="LEURICHRPT"/>
</dbReference>
<keyword evidence="3" id="KW-0472">Membrane</keyword>
<protein>
    <submittedName>
        <fullName evidence="4">Uncharacterized protein</fullName>
    </submittedName>
</protein>
<keyword evidence="5" id="KW-1185">Reference proteome</keyword>